<accession>A0A919Y9A5</accession>
<name>A0A919Y9A5_9BACL</name>
<comment type="caution">
    <text evidence="1">The sequence shown here is derived from an EMBL/GenBank/DDBJ whole genome shotgun (WGS) entry which is preliminary data.</text>
</comment>
<sequence length="56" mass="5746">MLGARARTMILVQKGTKITDVGVHATIIVLKSIKIAGGSKCEALTLMAAHSRGAGV</sequence>
<organism evidence="1 2">
    <name type="scientific">Paenibacillus apis</name>
    <dbReference type="NCBI Taxonomy" id="1792174"/>
    <lineage>
        <taxon>Bacteria</taxon>
        <taxon>Bacillati</taxon>
        <taxon>Bacillota</taxon>
        <taxon>Bacilli</taxon>
        <taxon>Bacillales</taxon>
        <taxon>Paenibacillaceae</taxon>
        <taxon>Paenibacillus</taxon>
    </lineage>
</organism>
<protein>
    <submittedName>
        <fullName evidence="1">Uncharacterized protein</fullName>
    </submittedName>
</protein>
<evidence type="ECO:0000313" key="2">
    <source>
        <dbReference type="Proteomes" id="UP000678895"/>
    </source>
</evidence>
<gene>
    <name evidence="1" type="ORF">J41TS4_41800</name>
</gene>
<dbReference type="AlphaFoldDB" id="A0A919Y9A5"/>
<dbReference type="Proteomes" id="UP000678895">
    <property type="component" value="Unassembled WGS sequence"/>
</dbReference>
<proteinExistence type="predicted"/>
<reference evidence="1" key="1">
    <citation type="submission" date="2021-03" db="EMBL/GenBank/DDBJ databases">
        <title>Antimicrobial resistance genes in bacteria isolated from Japanese honey, and their potential for conferring macrolide and lincosamide resistance in the American foulbrood pathogen Paenibacillus larvae.</title>
        <authorList>
            <person name="Okamoto M."/>
            <person name="Kumagai M."/>
            <person name="Kanamori H."/>
            <person name="Takamatsu D."/>
        </authorList>
    </citation>
    <scope>NUCLEOTIDE SEQUENCE</scope>
    <source>
        <strain evidence="1">J41TS4</strain>
    </source>
</reference>
<keyword evidence="2" id="KW-1185">Reference proteome</keyword>
<evidence type="ECO:0000313" key="1">
    <source>
        <dbReference type="EMBL" id="GIO44422.1"/>
    </source>
</evidence>
<dbReference type="EMBL" id="BORS01000017">
    <property type="protein sequence ID" value="GIO44422.1"/>
    <property type="molecule type" value="Genomic_DNA"/>
</dbReference>